<proteinExistence type="predicted"/>
<dbReference type="AlphaFoldDB" id="A0A0A9CAM6"/>
<reference evidence="1" key="2">
    <citation type="journal article" date="2015" name="Data Brief">
        <title>Shoot transcriptome of the giant reed, Arundo donax.</title>
        <authorList>
            <person name="Barrero R.A."/>
            <person name="Guerrero F.D."/>
            <person name="Moolhuijzen P."/>
            <person name="Goolsby J.A."/>
            <person name="Tidwell J."/>
            <person name="Bellgard S.E."/>
            <person name="Bellgard M.I."/>
        </authorList>
    </citation>
    <scope>NUCLEOTIDE SEQUENCE</scope>
    <source>
        <tissue evidence="1">Shoot tissue taken approximately 20 cm above the soil surface</tissue>
    </source>
</reference>
<sequence>MLYIALCLHIFEICSFEQLECA</sequence>
<reference evidence="1" key="1">
    <citation type="submission" date="2014-09" db="EMBL/GenBank/DDBJ databases">
        <authorList>
            <person name="Magalhaes I.L.F."/>
            <person name="Oliveira U."/>
            <person name="Santos F.R."/>
            <person name="Vidigal T.H.D.A."/>
            <person name="Brescovit A.D."/>
            <person name="Santos A.J."/>
        </authorList>
    </citation>
    <scope>NUCLEOTIDE SEQUENCE</scope>
    <source>
        <tissue evidence="1">Shoot tissue taken approximately 20 cm above the soil surface</tissue>
    </source>
</reference>
<organism evidence="1">
    <name type="scientific">Arundo donax</name>
    <name type="common">Giant reed</name>
    <name type="synonym">Donax arundinaceus</name>
    <dbReference type="NCBI Taxonomy" id="35708"/>
    <lineage>
        <taxon>Eukaryota</taxon>
        <taxon>Viridiplantae</taxon>
        <taxon>Streptophyta</taxon>
        <taxon>Embryophyta</taxon>
        <taxon>Tracheophyta</taxon>
        <taxon>Spermatophyta</taxon>
        <taxon>Magnoliopsida</taxon>
        <taxon>Liliopsida</taxon>
        <taxon>Poales</taxon>
        <taxon>Poaceae</taxon>
        <taxon>PACMAD clade</taxon>
        <taxon>Arundinoideae</taxon>
        <taxon>Arundineae</taxon>
        <taxon>Arundo</taxon>
    </lineage>
</organism>
<name>A0A0A9CAM6_ARUDO</name>
<accession>A0A0A9CAM6</accession>
<evidence type="ECO:0000313" key="1">
    <source>
        <dbReference type="EMBL" id="JAD71508.1"/>
    </source>
</evidence>
<protein>
    <submittedName>
        <fullName evidence="1">Uncharacterized protein</fullName>
    </submittedName>
</protein>
<dbReference type="EMBL" id="GBRH01226387">
    <property type="protein sequence ID" value="JAD71508.1"/>
    <property type="molecule type" value="Transcribed_RNA"/>
</dbReference>